<evidence type="ECO:0000259" key="2">
    <source>
        <dbReference type="Pfam" id="PF20665"/>
    </source>
</evidence>
<protein>
    <submittedName>
        <fullName evidence="5">Ribosome biogenesis protein ytm1</fullName>
    </submittedName>
</protein>
<dbReference type="InterPro" id="IPR046362">
    <property type="entry name" value="Zw10/DSL1_C_sf"/>
</dbReference>
<keyword evidence="6" id="KW-1185">Reference proteome</keyword>
<gene>
    <name evidence="5" type="primary">YTM1_3</name>
    <name evidence="5" type="ORF">K7432_006187</name>
</gene>
<organism evidence="5 6">
    <name type="scientific">Basidiobolus ranarum</name>
    <dbReference type="NCBI Taxonomy" id="34480"/>
    <lineage>
        <taxon>Eukaryota</taxon>
        <taxon>Fungi</taxon>
        <taxon>Fungi incertae sedis</taxon>
        <taxon>Zoopagomycota</taxon>
        <taxon>Entomophthoromycotina</taxon>
        <taxon>Basidiobolomycetes</taxon>
        <taxon>Basidiobolales</taxon>
        <taxon>Basidiobolaceae</taxon>
        <taxon>Basidiobolus</taxon>
    </lineage>
</organism>
<sequence>MPNVETVTNVVFTLSSGNKEEEYFREENKFAELLNEGLERTLISDCLQKTQKDAISAKSELDQLISERNVEFENVRKTSLGIKSRVESFLKKVEEVQEKVNKQELEVEDNLAVTLQEELELAKEVEFNKQYICALQQLIPVEDSLTNFEKAVEMKDFSLASELLKKLEKLLASDQLRKDTTIFKLVSEKHVDMQRNMIVQLEDLFSEAISFVRVEGGHDIQTRSTLIVTSQNGQKLNISLGEVIDIMRTLGILDKSVNVFKRSFLKHILRPFSKHPDSLINVEKTFDSARLTYREMDNEANEGQYFDNLTEVFDFVALHVCNVKEDSESQNVTINSNNPLYMVKNIGKLLPEICQEIISGYLSPALPSRLSELDSFAKIGDKAKKFEERLHTLGFVEREFALLTKYVDDIDIHFSERLRENLLETARTLMIAEDFSTVEIADSPDSFNLEESELPEAIQSALSKNSFISQVEELHLDDMFLFPACSITKPTQSIVNLAYQSLEEAKELNEFCASSLYESVRDMFDLYKAIMPAHYQHIYENVPALGMLFHNDCMYIMHHLQTLGYQFSKLVKNSTNPSYITFVDMVPEFRNLGEKYFNIQLRSQRNSLIDTISSLGGFHDATLESKYHQIESTLNQIVYSLNQLSKIWKPVLPSHLALKAIGLLLDTVVARCIQEIQDLGDISEEESHHLYKLSTILTACDQLVAYDGINVQDALATYVPHWSKYHKQIELLELSFAEIMERFRTGQLDEFKPNELENLIRAIFADTALRTKNLEEIGRTYRYQT</sequence>
<feature type="domain" description="ZW10 C-terminal helical" evidence="4">
    <location>
        <begin position="633"/>
        <end position="776"/>
    </location>
</feature>
<dbReference type="Proteomes" id="UP001479436">
    <property type="component" value="Unassembled WGS sequence"/>
</dbReference>
<evidence type="ECO:0000313" key="5">
    <source>
        <dbReference type="EMBL" id="KAK9717450.1"/>
    </source>
</evidence>
<dbReference type="Gene3D" id="1.10.357.150">
    <property type="match status" value="1"/>
</dbReference>
<comment type="caution">
    <text evidence="5">The sequence shown here is derived from an EMBL/GenBank/DDBJ whole genome shotgun (WGS) entry which is preliminary data.</text>
</comment>
<evidence type="ECO:0000313" key="6">
    <source>
        <dbReference type="Proteomes" id="UP001479436"/>
    </source>
</evidence>
<proteinExistence type="predicted"/>
<dbReference type="Pfam" id="PF22766">
    <property type="entry name" value="ZW10_C2"/>
    <property type="match status" value="1"/>
</dbReference>
<evidence type="ECO:0000256" key="1">
    <source>
        <dbReference type="SAM" id="Coils"/>
    </source>
</evidence>
<feature type="coiled-coil region" evidence="1">
    <location>
        <begin position="47"/>
        <end position="106"/>
    </location>
</feature>
<dbReference type="EMBL" id="JASJQH010007141">
    <property type="protein sequence ID" value="KAK9717450.1"/>
    <property type="molecule type" value="Genomic_DNA"/>
</dbReference>
<evidence type="ECO:0000259" key="4">
    <source>
        <dbReference type="Pfam" id="PF22766"/>
    </source>
</evidence>
<dbReference type="InterPro" id="IPR048344">
    <property type="entry name" value="Zw10_middle"/>
</dbReference>
<dbReference type="PANTHER" id="PTHR12205">
    <property type="entry name" value="CENTROMERE/KINETOCHORE PROTEIN ZW10"/>
    <property type="match status" value="1"/>
</dbReference>
<dbReference type="InterPro" id="IPR055148">
    <property type="entry name" value="ZW10_C_2"/>
</dbReference>
<dbReference type="PANTHER" id="PTHR12205:SF0">
    <property type="entry name" value="CENTROMERE_KINETOCHORE PROTEIN ZW10 HOMOLOG"/>
    <property type="match status" value="1"/>
</dbReference>
<reference evidence="5 6" key="1">
    <citation type="submission" date="2023-04" db="EMBL/GenBank/DDBJ databases">
        <title>Genome of Basidiobolus ranarum AG-B5.</title>
        <authorList>
            <person name="Stajich J.E."/>
            <person name="Carter-House D."/>
            <person name="Gryganskyi A."/>
        </authorList>
    </citation>
    <scope>NUCLEOTIDE SEQUENCE [LARGE SCALE GENOMIC DNA]</scope>
    <source>
        <strain evidence="5 6">AG-B5</strain>
    </source>
</reference>
<name>A0ABR2W1Z8_9FUNG</name>
<feature type="domain" description="Centromere/kinetochore protein zw10 middle" evidence="2">
    <location>
        <begin position="225"/>
        <end position="430"/>
    </location>
</feature>
<keyword evidence="1" id="KW-0175">Coiled coil</keyword>
<dbReference type="Pfam" id="PF20665">
    <property type="entry name" value="Zw10_middle"/>
    <property type="match status" value="1"/>
</dbReference>
<dbReference type="InterPro" id="IPR048343">
    <property type="entry name" value="ZW10_C"/>
</dbReference>
<evidence type="ECO:0000259" key="3">
    <source>
        <dbReference type="Pfam" id="PF20666"/>
    </source>
</evidence>
<dbReference type="Pfam" id="PF20666">
    <property type="entry name" value="ZW10_C"/>
    <property type="match status" value="1"/>
</dbReference>
<accession>A0ABR2W1Z8</accession>
<feature type="domain" description="Centromere/kinetochore protein zw10 C-terminal" evidence="3">
    <location>
        <begin position="480"/>
        <end position="609"/>
    </location>
</feature>